<name>A0A1H2PMV7_9BURK</name>
<comment type="similarity">
    <text evidence="2">Belongs to the binding-protein-dependent transport system permease family. FecCD subfamily.</text>
</comment>
<gene>
    <name evidence="9" type="ORF">SAMN05216551_10472</name>
</gene>
<dbReference type="Gene3D" id="1.10.3470.10">
    <property type="entry name" value="ABC transporter involved in vitamin B12 uptake, BtuC"/>
    <property type="match status" value="1"/>
</dbReference>
<organism evidence="9 10">
    <name type="scientific">Chitinasiproducens palmae</name>
    <dbReference type="NCBI Taxonomy" id="1770053"/>
    <lineage>
        <taxon>Bacteria</taxon>
        <taxon>Pseudomonadati</taxon>
        <taxon>Pseudomonadota</taxon>
        <taxon>Betaproteobacteria</taxon>
        <taxon>Burkholderiales</taxon>
        <taxon>Burkholderiaceae</taxon>
        <taxon>Chitinasiproducens</taxon>
    </lineage>
</organism>
<feature type="transmembrane region" description="Helical" evidence="8">
    <location>
        <begin position="314"/>
        <end position="334"/>
    </location>
</feature>
<evidence type="ECO:0000256" key="4">
    <source>
        <dbReference type="ARBA" id="ARBA00022475"/>
    </source>
</evidence>
<dbReference type="AlphaFoldDB" id="A0A1H2PMV7"/>
<evidence type="ECO:0000313" key="9">
    <source>
        <dbReference type="EMBL" id="SDV48006.1"/>
    </source>
</evidence>
<keyword evidence="3" id="KW-0813">Transport</keyword>
<keyword evidence="5 8" id="KW-0812">Transmembrane</keyword>
<evidence type="ECO:0000256" key="2">
    <source>
        <dbReference type="ARBA" id="ARBA00007935"/>
    </source>
</evidence>
<dbReference type="PANTHER" id="PTHR30472:SF25">
    <property type="entry name" value="ABC TRANSPORTER PERMEASE PROTEIN MJ0876-RELATED"/>
    <property type="match status" value="1"/>
</dbReference>
<comment type="subcellular location">
    <subcellularLocation>
        <location evidence="1">Cell membrane</location>
        <topology evidence="1">Multi-pass membrane protein</topology>
    </subcellularLocation>
</comment>
<dbReference type="Pfam" id="PF01032">
    <property type="entry name" value="FecCD"/>
    <property type="match status" value="1"/>
</dbReference>
<keyword evidence="4" id="KW-1003">Cell membrane</keyword>
<dbReference type="FunFam" id="1.10.3470.10:FF:000001">
    <property type="entry name" value="Vitamin B12 ABC transporter permease BtuC"/>
    <property type="match status" value="1"/>
</dbReference>
<dbReference type="RefSeq" id="WP_235837851.1">
    <property type="nucleotide sequence ID" value="NZ_FNLO01000004.1"/>
</dbReference>
<dbReference type="PANTHER" id="PTHR30472">
    <property type="entry name" value="FERRIC ENTEROBACTIN TRANSPORT SYSTEM PERMEASE PROTEIN"/>
    <property type="match status" value="1"/>
</dbReference>
<evidence type="ECO:0000256" key="5">
    <source>
        <dbReference type="ARBA" id="ARBA00022692"/>
    </source>
</evidence>
<feature type="transmembrane region" description="Helical" evidence="8">
    <location>
        <begin position="201"/>
        <end position="227"/>
    </location>
</feature>
<feature type="transmembrane region" description="Helical" evidence="8">
    <location>
        <begin position="128"/>
        <end position="147"/>
    </location>
</feature>
<feature type="transmembrane region" description="Helical" evidence="8">
    <location>
        <begin position="248"/>
        <end position="276"/>
    </location>
</feature>
<keyword evidence="10" id="KW-1185">Reference proteome</keyword>
<keyword evidence="7 8" id="KW-0472">Membrane</keyword>
<dbReference type="SUPFAM" id="SSF81345">
    <property type="entry name" value="ABC transporter involved in vitamin B12 uptake, BtuC"/>
    <property type="match status" value="1"/>
</dbReference>
<evidence type="ECO:0000256" key="6">
    <source>
        <dbReference type="ARBA" id="ARBA00022989"/>
    </source>
</evidence>
<dbReference type="EMBL" id="FNLO01000004">
    <property type="protein sequence ID" value="SDV48006.1"/>
    <property type="molecule type" value="Genomic_DNA"/>
</dbReference>
<dbReference type="InterPro" id="IPR037294">
    <property type="entry name" value="ABC_BtuC-like"/>
</dbReference>
<protein>
    <submittedName>
        <fullName evidence="9">Iron complex transport system permease protein</fullName>
    </submittedName>
</protein>
<evidence type="ECO:0000256" key="1">
    <source>
        <dbReference type="ARBA" id="ARBA00004651"/>
    </source>
</evidence>
<evidence type="ECO:0000313" key="10">
    <source>
        <dbReference type="Proteomes" id="UP000243719"/>
    </source>
</evidence>
<dbReference type="Proteomes" id="UP000243719">
    <property type="component" value="Unassembled WGS sequence"/>
</dbReference>
<dbReference type="GO" id="GO:0022857">
    <property type="term" value="F:transmembrane transporter activity"/>
    <property type="evidence" value="ECO:0007669"/>
    <property type="project" value="InterPro"/>
</dbReference>
<keyword evidence="6 8" id="KW-1133">Transmembrane helix</keyword>
<proteinExistence type="inferred from homology"/>
<accession>A0A1H2PMV7</accession>
<feature type="transmembrane region" description="Helical" evidence="8">
    <location>
        <begin position="159"/>
        <end position="181"/>
    </location>
</feature>
<dbReference type="GO" id="GO:0033214">
    <property type="term" value="P:siderophore-iron import into cell"/>
    <property type="evidence" value="ECO:0007669"/>
    <property type="project" value="TreeGrafter"/>
</dbReference>
<sequence>MNARRGRGEMGPPMTWSRACRIWAALAAVAVGTQVAALCLGSVYAPPSAWLGALFGAGADSPAARIVLSLRLPRVAAGFATGALLSVAGALLQVLLRNPLADPYMLGVSGGAAVFALAALALAMPPALVSLGAFAGALVSIVLLVAVSRRALTADGTGLLLTGVVLATGWGALLTLLLSLADALRLRSMLFWLAGDLGGQAMPTFALLALPLVLVAILPSAGALNVLTAGDDQARALGVPVRRLRLRVFLVASLATAVAVTTAGTIGFVGLVVPHLLRHAFGNDQRMLLPAAALGGGALVVAADLLARTAVAPLQLPLGAVTAVLGVPMFLWLLQRAPR</sequence>
<reference evidence="10" key="1">
    <citation type="submission" date="2016-09" db="EMBL/GenBank/DDBJ databases">
        <authorList>
            <person name="Varghese N."/>
            <person name="Submissions S."/>
        </authorList>
    </citation>
    <scope>NUCLEOTIDE SEQUENCE [LARGE SCALE GENOMIC DNA]</scope>
    <source>
        <strain evidence="10">JS23</strain>
    </source>
</reference>
<evidence type="ECO:0000256" key="8">
    <source>
        <dbReference type="SAM" id="Phobius"/>
    </source>
</evidence>
<dbReference type="CDD" id="cd06550">
    <property type="entry name" value="TM_ABC_iron-siderophores_like"/>
    <property type="match status" value="1"/>
</dbReference>
<evidence type="ECO:0000256" key="3">
    <source>
        <dbReference type="ARBA" id="ARBA00022448"/>
    </source>
</evidence>
<evidence type="ECO:0000256" key="7">
    <source>
        <dbReference type="ARBA" id="ARBA00023136"/>
    </source>
</evidence>
<feature type="transmembrane region" description="Helical" evidence="8">
    <location>
        <begin position="75"/>
        <end position="96"/>
    </location>
</feature>
<dbReference type="InterPro" id="IPR000522">
    <property type="entry name" value="ABC_transptr_permease_BtuC"/>
</dbReference>
<feature type="transmembrane region" description="Helical" evidence="8">
    <location>
        <begin position="103"/>
        <end position="122"/>
    </location>
</feature>
<dbReference type="STRING" id="1770053.SAMN05216551_10472"/>
<dbReference type="GO" id="GO:0005886">
    <property type="term" value="C:plasma membrane"/>
    <property type="evidence" value="ECO:0007669"/>
    <property type="project" value="UniProtKB-SubCell"/>
</dbReference>